<accession>A0A1W1UA17</accession>
<dbReference type="InterPro" id="IPR021454">
    <property type="entry name" value="DUF3105"/>
</dbReference>
<dbReference type="EMBL" id="FWWU01000001">
    <property type="protein sequence ID" value="SMB77883.1"/>
    <property type="molecule type" value="Genomic_DNA"/>
</dbReference>
<dbReference type="AlphaFoldDB" id="A0A1W1UA17"/>
<dbReference type="STRING" id="695939.SAMN00790413_03983"/>
<evidence type="ECO:0000313" key="2">
    <source>
        <dbReference type="EMBL" id="SMB77883.1"/>
    </source>
</evidence>
<evidence type="ECO:0000313" key="3">
    <source>
        <dbReference type="Proteomes" id="UP000192582"/>
    </source>
</evidence>
<evidence type="ECO:0008006" key="4">
    <source>
        <dbReference type="Google" id="ProtNLM"/>
    </source>
</evidence>
<gene>
    <name evidence="2" type="ORF">SAMN00790413_03983</name>
</gene>
<evidence type="ECO:0000256" key="1">
    <source>
        <dbReference type="SAM" id="MobiDB-lite"/>
    </source>
</evidence>
<sequence>MSPSNKKSNRQSSKNKTNREKLAAAQRQAKIRAAAVVGGLLAVVVGGTVAWTAVNRLDGVTSYRYLGSVHQTEPVKYAESPPVGGPHNPTWLNCGVYTKPVEDDLAVHSLEHGAVWITYRADLPEAQRRTLEQLVDGRTYTLLSPYPGLKEAVVISAWNRQLRASDANDPRLAKFLAKFEQGTQAPERGAPCSGGVTGA</sequence>
<keyword evidence="3" id="KW-1185">Reference proteome</keyword>
<proteinExistence type="predicted"/>
<dbReference type="Proteomes" id="UP000192582">
    <property type="component" value="Unassembled WGS sequence"/>
</dbReference>
<dbReference type="OrthoDB" id="9809840at2"/>
<organism evidence="2 3">
    <name type="scientific">Deinococcus hopiensis KR-140</name>
    <dbReference type="NCBI Taxonomy" id="695939"/>
    <lineage>
        <taxon>Bacteria</taxon>
        <taxon>Thermotogati</taxon>
        <taxon>Deinococcota</taxon>
        <taxon>Deinococci</taxon>
        <taxon>Deinococcales</taxon>
        <taxon>Deinococcaceae</taxon>
        <taxon>Deinococcus</taxon>
    </lineage>
</organism>
<reference evidence="2 3" key="1">
    <citation type="submission" date="2017-04" db="EMBL/GenBank/DDBJ databases">
        <authorList>
            <person name="Afonso C.L."/>
            <person name="Miller P.J."/>
            <person name="Scott M.A."/>
            <person name="Spackman E."/>
            <person name="Goraichik I."/>
            <person name="Dimitrov K.M."/>
            <person name="Suarez D.L."/>
            <person name="Swayne D.E."/>
        </authorList>
    </citation>
    <scope>NUCLEOTIDE SEQUENCE [LARGE SCALE GENOMIC DNA]</scope>
    <source>
        <strain evidence="2 3">KR-140</strain>
    </source>
</reference>
<protein>
    <recommendedName>
        <fullName evidence="4">DUF3105 domain-containing protein</fullName>
    </recommendedName>
</protein>
<feature type="region of interest" description="Disordered" evidence="1">
    <location>
        <begin position="1"/>
        <end position="23"/>
    </location>
</feature>
<name>A0A1W1UA17_9DEIO</name>
<dbReference type="RefSeq" id="WP_084045026.1">
    <property type="nucleotide sequence ID" value="NZ_FWWU01000001.1"/>
</dbReference>
<feature type="compositionally biased region" description="Low complexity" evidence="1">
    <location>
        <begin position="1"/>
        <end position="15"/>
    </location>
</feature>
<dbReference type="Pfam" id="PF11303">
    <property type="entry name" value="DUF3105"/>
    <property type="match status" value="1"/>
</dbReference>